<accession>A0A4R1KLY7</accession>
<dbReference type="EMBL" id="SMGI01000004">
    <property type="protein sequence ID" value="TCK65223.1"/>
    <property type="molecule type" value="Genomic_DNA"/>
</dbReference>
<protein>
    <submittedName>
        <fullName evidence="1">Protein involved in gliding motility GldB</fullName>
    </submittedName>
</protein>
<dbReference type="Pfam" id="PF25594">
    <property type="entry name" value="GldB_lipo"/>
    <property type="match status" value="1"/>
</dbReference>
<proteinExistence type="predicted"/>
<keyword evidence="2" id="KW-1185">Reference proteome</keyword>
<dbReference type="PROSITE" id="PS51257">
    <property type="entry name" value="PROKAR_LIPOPROTEIN"/>
    <property type="match status" value="1"/>
</dbReference>
<sequence>MKYIHLLFMVAIFLVSCDDAQKAEKEISKIDVNLQVERFDVLLANAKLSNIPSIQKDFPFLFPKEIDSSWIERFNSPLQKQIFEEAQEKFNDFSGYEEDIRHLFQHIKYYDKAFKIPQVITAADYVDYRNKLVLEADLLIINLINYLGDNHEFYQNIPRYFAENMKPSQIIPDVAESYAKRFVYQNQRKTFLDEIIYYGKLLYFKDVMIPEYSDEDKIGYSTEDLKWAKENEAQIWSYFVEKELLFSTDNKLLSRFTVPAPFSKFYLELDNESPPRLGQYIGWLIVRAYAERTNADVMTIMTTESDEIFNKSKYKPKR</sequence>
<gene>
    <name evidence="1" type="ORF">DFQ05_2440</name>
</gene>
<dbReference type="Proteomes" id="UP000295714">
    <property type="component" value="Unassembled WGS sequence"/>
</dbReference>
<dbReference type="AlphaFoldDB" id="A0A4R1KLY7"/>
<dbReference type="OrthoDB" id="976022at2"/>
<comment type="caution">
    <text evidence="1">The sequence shown here is derived from an EMBL/GenBank/DDBJ whole genome shotgun (WGS) entry which is preliminary data.</text>
</comment>
<organism evidence="1 2">
    <name type="scientific">Winogradskyella wandonensis</name>
    <dbReference type="NCBI Taxonomy" id="1442586"/>
    <lineage>
        <taxon>Bacteria</taxon>
        <taxon>Pseudomonadati</taxon>
        <taxon>Bacteroidota</taxon>
        <taxon>Flavobacteriia</taxon>
        <taxon>Flavobacteriales</taxon>
        <taxon>Flavobacteriaceae</taxon>
        <taxon>Winogradskyella</taxon>
    </lineage>
</organism>
<evidence type="ECO:0000313" key="1">
    <source>
        <dbReference type="EMBL" id="TCK65223.1"/>
    </source>
</evidence>
<reference evidence="1 2" key="1">
    <citation type="journal article" date="2015" name="Stand. Genomic Sci.">
        <title>Genomic Encyclopedia of Bacterial and Archaeal Type Strains, Phase III: the genomes of soil and plant-associated and newly described type strains.</title>
        <authorList>
            <person name="Whitman W.B."/>
            <person name="Woyke T."/>
            <person name="Klenk H.P."/>
            <person name="Zhou Y."/>
            <person name="Lilburn T.G."/>
            <person name="Beck B.J."/>
            <person name="De Vos P."/>
            <person name="Vandamme P."/>
            <person name="Eisen J.A."/>
            <person name="Garrity G."/>
            <person name="Hugenholtz P."/>
            <person name="Kyrpides N.C."/>
        </authorList>
    </citation>
    <scope>NUCLEOTIDE SEQUENCE [LARGE SCALE GENOMIC DNA]</scope>
    <source>
        <strain evidence="1 2">CECT 8445</strain>
    </source>
</reference>
<dbReference type="InterPro" id="IPR019853">
    <property type="entry name" value="GldB-like"/>
</dbReference>
<evidence type="ECO:0000313" key="2">
    <source>
        <dbReference type="Proteomes" id="UP000295714"/>
    </source>
</evidence>
<dbReference type="NCBIfam" id="TIGR03514">
    <property type="entry name" value="GldB_lipo"/>
    <property type="match status" value="1"/>
</dbReference>
<name>A0A4R1KLY7_9FLAO</name>